<dbReference type="Proteomes" id="UP001328107">
    <property type="component" value="Unassembled WGS sequence"/>
</dbReference>
<feature type="compositionally biased region" description="Acidic residues" evidence="1">
    <location>
        <begin position="130"/>
        <end position="149"/>
    </location>
</feature>
<gene>
    <name evidence="2" type="ORF">PMAYCL1PPCAC_14319</name>
</gene>
<keyword evidence="3" id="KW-1185">Reference proteome</keyword>
<dbReference type="AlphaFoldDB" id="A0AAN4ZUD7"/>
<dbReference type="EMBL" id="BTRK01000003">
    <property type="protein sequence ID" value="GMR44125.1"/>
    <property type="molecule type" value="Genomic_DNA"/>
</dbReference>
<sequence>DEFSALDEEQKLLLAGIYPELEKKLQRSIERSKRKSFVISDGEDDKQIKKEVDDDDDSVQILENSGVVVDADRSKQSEDASFHSARSTLEPGERMFLWKWQCSTLQEQTGDEMDGSFVVNPRRFSYTSFDEIEADEQEPEGESLTEEDDRDRGDDEESVHSSDEDFIDDEEDEEEMSIDQSFRADVVMETPPGKRVMPQRSTRNQQFSTAGAIAPARGDNPAAISPRYASGKSIPKREEESDDGSGEESFERYLRKLREEDQKKKEEKEKVKEAESDEGEEMEDSFVVSDDSVDVINDEFENGSGDGVEEEESGRWASRSIFCSEDEDDDKENRRTKKTIEVPKEKPKKKNLLLELADTFNSPSVRAVDRDARDPDRHFLLSLSEHYEGKRRHADAESFLKRGVKGEKTRNALVARLFEIYNREVFGEKVR</sequence>
<feature type="compositionally biased region" description="Acidic residues" evidence="1">
    <location>
        <begin position="291"/>
        <end position="312"/>
    </location>
</feature>
<protein>
    <submittedName>
        <fullName evidence="2">Uncharacterized protein</fullName>
    </submittedName>
</protein>
<organism evidence="2 3">
    <name type="scientific">Pristionchus mayeri</name>
    <dbReference type="NCBI Taxonomy" id="1317129"/>
    <lineage>
        <taxon>Eukaryota</taxon>
        <taxon>Metazoa</taxon>
        <taxon>Ecdysozoa</taxon>
        <taxon>Nematoda</taxon>
        <taxon>Chromadorea</taxon>
        <taxon>Rhabditida</taxon>
        <taxon>Rhabditina</taxon>
        <taxon>Diplogasteromorpha</taxon>
        <taxon>Diplogasteroidea</taxon>
        <taxon>Neodiplogasteridae</taxon>
        <taxon>Pristionchus</taxon>
    </lineage>
</organism>
<name>A0AAN4ZUD7_9BILA</name>
<proteinExistence type="predicted"/>
<feature type="compositionally biased region" description="Basic and acidic residues" evidence="1">
    <location>
        <begin position="70"/>
        <end position="81"/>
    </location>
</feature>
<evidence type="ECO:0000256" key="1">
    <source>
        <dbReference type="SAM" id="MobiDB-lite"/>
    </source>
</evidence>
<feature type="compositionally biased region" description="Basic and acidic residues" evidence="1">
    <location>
        <begin position="249"/>
        <end position="274"/>
    </location>
</feature>
<feature type="compositionally biased region" description="Basic and acidic residues" evidence="1">
    <location>
        <begin position="150"/>
        <end position="163"/>
    </location>
</feature>
<feature type="compositionally biased region" description="Acidic residues" evidence="1">
    <location>
        <begin position="275"/>
        <end position="284"/>
    </location>
</feature>
<accession>A0AAN4ZUD7</accession>
<feature type="non-terminal residue" evidence="2">
    <location>
        <position position="1"/>
    </location>
</feature>
<feature type="region of interest" description="Disordered" evidence="1">
    <location>
        <begin position="30"/>
        <end position="86"/>
    </location>
</feature>
<feature type="region of interest" description="Disordered" evidence="1">
    <location>
        <begin position="128"/>
        <end position="339"/>
    </location>
</feature>
<feature type="compositionally biased region" description="Acidic residues" evidence="1">
    <location>
        <begin position="164"/>
        <end position="177"/>
    </location>
</feature>
<evidence type="ECO:0000313" key="3">
    <source>
        <dbReference type="Proteomes" id="UP001328107"/>
    </source>
</evidence>
<comment type="caution">
    <text evidence="2">The sequence shown here is derived from an EMBL/GenBank/DDBJ whole genome shotgun (WGS) entry which is preliminary data.</text>
</comment>
<reference evidence="3" key="1">
    <citation type="submission" date="2022-10" db="EMBL/GenBank/DDBJ databases">
        <title>Genome assembly of Pristionchus species.</title>
        <authorList>
            <person name="Yoshida K."/>
            <person name="Sommer R.J."/>
        </authorList>
    </citation>
    <scope>NUCLEOTIDE SEQUENCE [LARGE SCALE GENOMIC DNA]</scope>
    <source>
        <strain evidence="3">RS5460</strain>
    </source>
</reference>
<feature type="compositionally biased region" description="Polar residues" evidence="1">
    <location>
        <begin position="199"/>
        <end position="209"/>
    </location>
</feature>
<evidence type="ECO:0000313" key="2">
    <source>
        <dbReference type="EMBL" id="GMR44125.1"/>
    </source>
</evidence>